<evidence type="ECO:0000313" key="4">
    <source>
        <dbReference type="EMBL" id="GGC72304.1"/>
    </source>
</evidence>
<dbReference type="RefSeq" id="WP_188610330.1">
    <property type="nucleotide sequence ID" value="NZ_BMGG01000006.1"/>
</dbReference>
<feature type="domain" description="Luciferase-like" evidence="3">
    <location>
        <begin position="36"/>
        <end position="351"/>
    </location>
</feature>
<dbReference type="GO" id="GO:0005829">
    <property type="term" value="C:cytosol"/>
    <property type="evidence" value="ECO:0007669"/>
    <property type="project" value="TreeGrafter"/>
</dbReference>
<evidence type="ECO:0000256" key="2">
    <source>
        <dbReference type="ARBA" id="ARBA00023033"/>
    </source>
</evidence>
<dbReference type="EMBL" id="BMGG01000006">
    <property type="protein sequence ID" value="GGC72304.1"/>
    <property type="molecule type" value="Genomic_DNA"/>
</dbReference>
<comment type="caution">
    <text evidence="4">The sequence shown here is derived from an EMBL/GenBank/DDBJ whole genome shotgun (WGS) entry which is preliminary data.</text>
</comment>
<dbReference type="InterPro" id="IPR036661">
    <property type="entry name" value="Luciferase-like_sf"/>
</dbReference>
<dbReference type="GO" id="GO:0016705">
    <property type="term" value="F:oxidoreductase activity, acting on paired donors, with incorporation or reduction of molecular oxygen"/>
    <property type="evidence" value="ECO:0007669"/>
    <property type="project" value="InterPro"/>
</dbReference>
<protein>
    <recommendedName>
        <fullName evidence="3">Luciferase-like domain-containing protein</fullName>
    </recommendedName>
</protein>
<proteinExistence type="predicted"/>
<dbReference type="Gene3D" id="3.20.20.30">
    <property type="entry name" value="Luciferase-like domain"/>
    <property type="match status" value="1"/>
</dbReference>
<evidence type="ECO:0000256" key="1">
    <source>
        <dbReference type="ARBA" id="ARBA00023002"/>
    </source>
</evidence>
<keyword evidence="2" id="KW-0503">Monooxygenase</keyword>
<dbReference type="GO" id="GO:0004497">
    <property type="term" value="F:monooxygenase activity"/>
    <property type="evidence" value="ECO:0007669"/>
    <property type="project" value="UniProtKB-KW"/>
</dbReference>
<sequence length="424" mass="47982">MKVHWFAEASYPHLPPNFRETGLSSWVTTPAHLHDPYEVGEMCRMFIRLMQQADREGFDGLAVNEHHQTPFAVTPSPNLLAATLATTTEKAALLIIGDSLALYNPPMRVAEEMAWLDCLSNGRVIAGFVFGTPMDSLYCYGVPPLELRERFHEARDLITRAWSEPEPFAFNGKYTKLRYVNLWPRPLQPRMPMWVPGSGSVETWDLALDNDYCYGHLSFSGLHSAKPLVDAFWDYVDEKGIEANPYRMAFTQLICCAETDAEAEAKYAEAVKYFYRNRYVHPGFESVPGYRTAKSMQSMAQHAQQTTSKLSPEDKARAGRGEMGFWEYDKHGFIVAGSPETVRQRLEELAKDLKIGQLIGCLHMGNLAEEVAVENTHLLGTRVIPKLKHLWTEFEDRWTPTPPARGVRASATPALVRNRELARA</sequence>
<dbReference type="InterPro" id="IPR011251">
    <property type="entry name" value="Luciferase-like_dom"/>
</dbReference>
<evidence type="ECO:0000259" key="3">
    <source>
        <dbReference type="Pfam" id="PF00296"/>
    </source>
</evidence>
<organism evidence="4 5">
    <name type="scientific">Chelatococcus reniformis</name>
    <dbReference type="NCBI Taxonomy" id="1494448"/>
    <lineage>
        <taxon>Bacteria</taxon>
        <taxon>Pseudomonadati</taxon>
        <taxon>Pseudomonadota</taxon>
        <taxon>Alphaproteobacteria</taxon>
        <taxon>Hyphomicrobiales</taxon>
        <taxon>Chelatococcaceae</taxon>
        <taxon>Chelatococcus</taxon>
    </lineage>
</organism>
<dbReference type="InterPro" id="IPR050766">
    <property type="entry name" value="Bact_Lucif_Oxidored"/>
</dbReference>
<dbReference type="PANTHER" id="PTHR30137">
    <property type="entry name" value="LUCIFERASE-LIKE MONOOXYGENASE"/>
    <property type="match status" value="1"/>
</dbReference>
<evidence type="ECO:0000313" key="5">
    <source>
        <dbReference type="Proteomes" id="UP000637002"/>
    </source>
</evidence>
<name>A0A916XI71_9HYPH</name>
<reference evidence="4" key="2">
    <citation type="submission" date="2020-09" db="EMBL/GenBank/DDBJ databases">
        <authorList>
            <person name="Sun Q."/>
            <person name="Zhou Y."/>
        </authorList>
    </citation>
    <scope>NUCLEOTIDE SEQUENCE</scope>
    <source>
        <strain evidence="4">CGMCC 1.12919</strain>
    </source>
</reference>
<keyword evidence="5" id="KW-1185">Reference proteome</keyword>
<dbReference type="PANTHER" id="PTHR30137:SF8">
    <property type="entry name" value="BLR5498 PROTEIN"/>
    <property type="match status" value="1"/>
</dbReference>
<dbReference type="Proteomes" id="UP000637002">
    <property type="component" value="Unassembled WGS sequence"/>
</dbReference>
<dbReference type="SUPFAM" id="SSF51679">
    <property type="entry name" value="Bacterial luciferase-like"/>
    <property type="match status" value="1"/>
</dbReference>
<keyword evidence="1" id="KW-0560">Oxidoreductase</keyword>
<gene>
    <name evidence="4" type="ORF">GCM10010994_33390</name>
</gene>
<accession>A0A916XI71</accession>
<dbReference type="Pfam" id="PF00296">
    <property type="entry name" value="Bac_luciferase"/>
    <property type="match status" value="1"/>
</dbReference>
<reference evidence="4" key="1">
    <citation type="journal article" date="2014" name="Int. J. Syst. Evol. Microbiol.">
        <title>Complete genome sequence of Corynebacterium casei LMG S-19264T (=DSM 44701T), isolated from a smear-ripened cheese.</title>
        <authorList>
            <consortium name="US DOE Joint Genome Institute (JGI-PGF)"/>
            <person name="Walter F."/>
            <person name="Albersmeier A."/>
            <person name="Kalinowski J."/>
            <person name="Ruckert C."/>
        </authorList>
    </citation>
    <scope>NUCLEOTIDE SEQUENCE</scope>
    <source>
        <strain evidence="4">CGMCC 1.12919</strain>
    </source>
</reference>
<dbReference type="AlphaFoldDB" id="A0A916XI71"/>